<protein>
    <submittedName>
        <fullName evidence="1">Uncharacterized protein</fullName>
    </submittedName>
</protein>
<dbReference type="AlphaFoldDB" id="A0A1Q8SV22"/>
<dbReference type="RefSeq" id="WP_075568940.1">
    <property type="nucleotide sequence ID" value="NZ_MSDO01000004.1"/>
</dbReference>
<comment type="caution">
    <text evidence="1">The sequence shown here is derived from an EMBL/GenBank/DDBJ whole genome shotgun (WGS) entry which is preliminary data.</text>
</comment>
<accession>A0A1Q8SV22</accession>
<dbReference type="EMBL" id="MSDO01000004">
    <property type="protein sequence ID" value="OLO05256.1"/>
    <property type="molecule type" value="Genomic_DNA"/>
</dbReference>
<evidence type="ECO:0000313" key="1">
    <source>
        <dbReference type="EMBL" id="OLO05256.1"/>
    </source>
</evidence>
<keyword evidence="2" id="KW-1185">Reference proteome</keyword>
<gene>
    <name evidence="1" type="ORF">BTW07_04300</name>
</gene>
<dbReference type="Proteomes" id="UP000186878">
    <property type="component" value="Unassembled WGS sequence"/>
</dbReference>
<evidence type="ECO:0000313" key="2">
    <source>
        <dbReference type="Proteomes" id="UP000186878"/>
    </source>
</evidence>
<proteinExistence type="predicted"/>
<sequence>MTVHIPDYSSWTRDELLDETHKQASIQARLSGEEGNDIHARRMKITTAGARHHAAMLALLELTEPFDQDAAARVEKAKAWHRSERGRYYAIALGTEHLQRHDAESMGQVRA</sequence>
<organism evidence="1 2">
    <name type="scientific">Salinicola socius</name>
    <dbReference type="NCBI Taxonomy" id="404433"/>
    <lineage>
        <taxon>Bacteria</taxon>
        <taxon>Pseudomonadati</taxon>
        <taxon>Pseudomonadota</taxon>
        <taxon>Gammaproteobacteria</taxon>
        <taxon>Oceanospirillales</taxon>
        <taxon>Halomonadaceae</taxon>
        <taxon>Salinicola</taxon>
    </lineage>
</organism>
<dbReference type="OrthoDB" id="9974478at2"/>
<name>A0A1Q8SV22_9GAMM</name>
<dbReference type="STRING" id="404433.BTW07_04300"/>
<reference evidence="1 2" key="1">
    <citation type="submission" date="2016-12" db="EMBL/GenBank/DDBJ databases">
        <title>Draft genome sequences of strains Salinicola socius SMB35, Salinicola sp. MH3R3-1 and Chromohalobacter sp. SMB17 from the Verkhnekamsk potash mining region of Russia.</title>
        <authorList>
            <person name="Mavrodi D.V."/>
            <person name="Olsson B.E."/>
            <person name="Korsakova E.S."/>
            <person name="Pyankova A."/>
            <person name="Mavrodi O.V."/>
            <person name="Plotnikova E.G."/>
        </authorList>
    </citation>
    <scope>NUCLEOTIDE SEQUENCE [LARGE SCALE GENOMIC DNA]</scope>
    <source>
        <strain evidence="1 2">SMB35</strain>
    </source>
</reference>